<dbReference type="EMBL" id="CTEE01000001">
    <property type="protein sequence ID" value="CQD02173.1"/>
    <property type="molecule type" value="Genomic_DNA"/>
</dbReference>
<keyword evidence="5" id="KW-1185">Reference proteome</keyword>
<organism evidence="2 4">
    <name type="scientific">Mycobacterium lentiflavum</name>
    <dbReference type="NCBI Taxonomy" id="141349"/>
    <lineage>
        <taxon>Bacteria</taxon>
        <taxon>Bacillati</taxon>
        <taxon>Actinomycetota</taxon>
        <taxon>Actinomycetes</taxon>
        <taxon>Mycobacteriales</taxon>
        <taxon>Mycobacteriaceae</taxon>
        <taxon>Mycobacterium</taxon>
        <taxon>Mycobacterium simiae complex</taxon>
    </lineage>
</organism>
<dbReference type="Gene3D" id="3.40.640.10">
    <property type="entry name" value="Type I PLP-dependent aspartate aminotransferase-like (Major domain)"/>
    <property type="match status" value="1"/>
</dbReference>
<protein>
    <submittedName>
        <fullName evidence="2">Aminotransferase</fullName>
    </submittedName>
    <submittedName>
        <fullName evidence="3">Cysteine desulfurase-like protein</fullName>
    </submittedName>
</protein>
<dbReference type="OrthoDB" id="7592443at2"/>
<dbReference type="GO" id="GO:0008483">
    <property type="term" value="F:transaminase activity"/>
    <property type="evidence" value="ECO:0007669"/>
    <property type="project" value="UniProtKB-KW"/>
</dbReference>
<feature type="domain" description="Aminotransferase class V" evidence="1">
    <location>
        <begin position="22"/>
        <end position="390"/>
    </location>
</feature>
<gene>
    <name evidence="2" type="ORF">BN1232_00025</name>
    <name evidence="3" type="ORF">MJO58_26690</name>
</gene>
<dbReference type="InterPro" id="IPR011340">
    <property type="entry name" value="Cys_dSase-rel"/>
</dbReference>
<proteinExistence type="predicted"/>
<accession>A0A0E4CKW2</accession>
<evidence type="ECO:0000259" key="1">
    <source>
        <dbReference type="Pfam" id="PF00266"/>
    </source>
</evidence>
<dbReference type="InterPro" id="IPR015421">
    <property type="entry name" value="PyrdxlP-dep_Trfase_major"/>
</dbReference>
<dbReference type="PANTHER" id="PTHR43586:SF21">
    <property type="entry name" value="PYRIDOXAL PHOSPHATE (PLP)-DEPENDENT ASPARTATE AMINOTRANSFERASE SUPERFAMILY"/>
    <property type="match status" value="1"/>
</dbReference>
<keyword evidence="2" id="KW-0032">Aminotransferase</keyword>
<evidence type="ECO:0000313" key="4">
    <source>
        <dbReference type="Proteomes" id="UP000199251"/>
    </source>
</evidence>
<reference evidence="2 4" key="1">
    <citation type="submission" date="2015-03" db="EMBL/GenBank/DDBJ databases">
        <authorList>
            <person name="Urmite Genomes"/>
        </authorList>
    </citation>
    <scope>NUCLEOTIDE SEQUENCE [LARGE SCALE GENOMIC DNA]</scope>
    <source>
        <strain evidence="2 4">CSUR P1491</strain>
    </source>
</reference>
<dbReference type="InterPro" id="IPR015422">
    <property type="entry name" value="PyrdxlP-dep_Trfase_small"/>
</dbReference>
<keyword evidence="2" id="KW-0808">Transferase</keyword>
<sequence>MAYDVARVRGLHPSLGDGWVHFDAPTGMLIPDSVATTVSTAFRRSSATTVGAHPSAQRSAAVLEAARAAVADLFNADPAGIVLGADRAILLSSLAEASSSRAGLGYEVVVSRLDDEANIAPWLRAAHRYGAKVKWAEVDIETGELPTWQWESLIGKSTRLVAVTSASGTLGTVTDLRAMTKLVHDVGGLVIVDHSAAAPYRLLDVKETEVDVVAVNATAWGGPPVGAIVFRDPAMINSFSSVSTNPNATGPARLEVGAHQFGLLAGVVASIEYLAALDESARGSRRERLSVSMQSATSYLNRIFDYLMVSLRSLPLMMLIGRPEVRIPLVSFALQGVPAERVVQRLADNGILAVSNESSRVLDALGANEVGGAVAVGLAHYSTMAEVDQLVRALASLG</sequence>
<dbReference type="AlphaFoldDB" id="A0A0E4CKW2"/>
<dbReference type="Gene3D" id="3.90.1150.10">
    <property type="entry name" value="Aspartate Aminotransferase, domain 1"/>
    <property type="match status" value="1"/>
</dbReference>
<dbReference type="EMBL" id="CP092423">
    <property type="protein sequence ID" value="ULP42320.1"/>
    <property type="molecule type" value="Genomic_DNA"/>
</dbReference>
<reference evidence="3" key="2">
    <citation type="submission" date="2022-08" db="EMBL/GenBank/DDBJ databases">
        <title>Complete genome sequence of 14 non-tuberculosis mycobacteria type-strains.</title>
        <authorList>
            <person name="Igarashi Y."/>
            <person name="Osugi A."/>
            <person name="Mitarai S."/>
        </authorList>
    </citation>
    <scope>NUCLEOTIDE SEQUENCE</scope>
    <source>
        <strain evidence="3">ATCC 51985</strain>
    </source>
</reference>
<dbReference type="SUPFAM" id="SSF53383">
    <property type="entry name" value="PLP-dependent transferases"/>
    <property type="match status" value="1"/>
</dbReference>
<dbReference type="NCBIfam" id="TIGR01976">
    <property type="entry name" value="am_tr_V_VC1184"/>
    <property type="match status" value="1"/>
</dbReference>
<dbReference type="Proteomes" id="UP001055171">
    <property type="component" value="Chromosome"/>
</dbReference>
<dbReference type="InterPro" id="IPR000192">
    <property type="entry name" value="Aminotrans_V_dom"/>
</dbReference>
<dbReference type="RefSeq" id="WP_090597737.1">
    <property type="nucleotide sequence ID" value="NZ_CP092423.2"/>
</dbReference>
<dbReference type="Pfam" id="PF00266">
    <property type="entry name" value="Aminotran_5"/>
    <property type="match status" value="1"/>
</dbReference>
<dbReference type="InterPro" id="IPR015424">
    <property type="entry name" value="PyrdxlP-dep_Trfase"/>
</dbReference>
<evidence type="ECO:0000313" key="5">
    <source>
        <dbReference type="Proteomes" id="UP001055171"/>
    </source>
</evidence>
<dbReference type="STRING" id="141349.BN1232_00025"/>
<evidence type="ECO:0000313" key="2">
    <source>
        <dbReference type="EMBL" id="CQD02173.1"/>
    </source>
</evidence>
<dbReference type="Proteomes" id="UP000199251">
    <property type="component" value="Unassembled WGS sequence"/>
</dbReference>
<evidence type="ECO:0000313" key="3">
    <source>
        <dbReference type="EMBL" id="ULP42320.1"/>
    </source>
</evidence>
<dbReference type="PANTHER" id="PTHR43586">
    <property type="entry name" value="CYSTEINE DESULFURASE"/>
    <property type="match status" value="1"/>
</dbReference>
<name>A0A0E4CKW2_MYCLN</name>